<dbReference type="InterPro" id="IPR018636">
    <property type="entry name" value="DUF2058"/>
</dbReference>
<accession>A0A370DAH1</accession>
<name>A0A370DAH1_9GAMM</name>
<evidence type="ECO:0000256" key="1">
    <source>
        <dbReference type="SAM" id="MobiDB-lite"/>
    </source>
</evidence>
<sequence length="179" mass="20742">MSNPFAEQFLKAGVVSKQQVQKAKQEKNKKKKQQHNNKKIKVDNTAELKRIKAEEEKAARDRELNKKKQDQAKGKALSAEINQLILANKLNRDEGCDLSYNFEHQNKVKKIYINAEMKQQLVKGKLGIARIEGIYELIPLDIAEKIQQRNAKRVVILEEEVKDENDPYADYEVPDDLVW</sequence>
<feature type="compositionally biased region" description="Basic residues" evidence="1">
    <location>
        <begin position="27"/>
        <end position="39"/>
    </location>
</feature>
<feature type="region of interest" description="Disordered" evidence="1">
    <location>
        <begin position="15"/>
        <end position="72"/>
    </location>
</feature>
<keyword evidence="3" id="KW-1185">Reference proteome</keyword>
<evidence type="ECO:0000313" key="3">
    <source>
        <dbReference type="Proteomes" id="UP000254266"/>
    </source>
</evidence>
<dbReference type="AlphaFoldDB" id="A0A370DAH1"/>
<feature type="compositionally biased region" description="Basic and acidic residues" evidence="1">
    <location>
        <begin position="40"/>
        <end position="72"/>
    </location>
</feature>
<dbReference type="EMBL" id="QFXC01000013">
    <property type="protein sequence ID" value="RDH81580.1"/>
    <property type="molecule type" value="Genomic_DNA"/>
</dbReference>
<protein>
    <submittedName>
        <fullName evidence="2">DUF2058 domain-containing protein</fullName>
    </submittedName>
</protein>
<dbReference type="Proteomes" id="UP000254266">
    <property type="component" value="Unassembled WGS sequence"/>
</dbReference>
<comment type="caution">
    <text evidence="2">The sequence shown here is derived from an EMBL/GenBank/DDBJ whole genome shotgun (WGS) entry which is preliminary data.</text>
</comment>
<proteinExistence type="predicted"/>
<evidence type="ECO:0000313" key="2">
    <source>
        <dbReference type="EMBL" id="RDH81580.1"/>
    </source>
</evidence>
<organism evidence="2 3">
    <name type="scientific">endosymbiont of Galathealinum brachiosum</name>
    <dbReference type="NCBI Taxonomy" id="2200906"/>
    <lineage>
        <taxon>Bacteria</taxon>
        <taxon>Pseudomonadati</taxon>
        <taxon>Pseudomonadota</taxon>
        <taxon>Gammaproteobacteria</taxon>
        <taxon>sulfur-oxidizing symbionts</taxon>
    </lineage>
</organism>
<reference evidence="2 3" key="1">
    <citation type="journal article" date="2018" name="ISME J.">
        <title>Endosymbiont genomes yield clues of tubeworm success.</title>
        <authorList>
            <person name="Li Y."/>
            <person name="Liles M.R."/>
            <person name="Halanych K.M."/>
        </authorList>
    </citation>
    <scope>NUCLEOTIDE SEQUENCE [LARGE SCALE GENOMIC DNA]</scope>
    <source>
        <strain evidence="2">A1464</strain>
    </source>
</reference>
<dbReference type="Pfam" id="PF09831">
    <property type="entry name" value="DUF2058"/>
    <property type="match status" value="1"/>
</dbReference>
<gene>
    <name evidence="2" type="ORF">DIZ80_16020</name>
</gene>